<accession>A0A077QKI0</accession>
<dbReference type="InterPro" id="IPR050708">
    <property type="entry name" value="T6SS_VgrG/RHS"/>
</dbReference>
<dbReference type="EMBL" id="CBTB010000215">
    <property type="protein sequence ID" value="CDH34084.1"/>
    <property type="molecule type" value="Genomic_DNA"/>
</dbReference>
<dbReference type="Gene3D" id="2.180.10.10">
    <property type="entry name" value="RHS repeat-associated core"/>
    <property type="match status" value="1"/>
</dbReference>
<protein>
    <recommendedName>
        <fullName evidence="2">Insecticidal toxin complex protein TccC</fullName>
    </recommendedName>
</protein>
<proteinExistence type="predicted"/>
<evidence type="ECO:0008006" key="2">
    <source>
        <dbReference type="Google" id="ProtNLM"/>
    </source>
</evidence>
<dbReference type="RefSeq" id="WP_051875463.1">
    <property type="nucleotide sequence ID" value="NZ_CAWLWA010000201.1"/>
</dbReference>
<dbReference type="Pfam" id="PF18807">
    <property type="entry name" value="TTc_toxin_rep"/>
    <property type="match status" value="1"/>
</dbReference>
<comment type="caution">
    <text evidence="1">The sequence shown here is derived from an EMBL/GenBank/DDBJ whole genome shotgun (WGS) entry which is preliminary data.</text>
</comment>
<dbReference type="Proteomes" id="UP000028480">
    <property type="component" value="Unassembled WGS sequence"/>
</dbReference>
<gene>
    <name evidence="1" type="ORF">XBI1_2920034</name>
</gene>
<sequence length="962" mass="107859">MNAFNPALYADTPTVTVMDNRGLSVRDIVYHRTTAGEQADTRITRHQYSPHNFLIESIDPRLFDLQSQSTIKPNFTYWPALKGDVLRTESVDAGQTIILNDIEGRPLLNISAMGIVKHWQYEDNALPGRLLAVSERKSEASTPQIIERFIWAGNSPSEKDHNLAGKYLRHYDTAGLNQLNAVSLTGVDLSQSRQLLQDDVTADWSGSDESQWKTQLSNDIFTTEITADAVGNLLIQNDAKSNQQRLAYDVAGLLQASWLTIKGQNEQVIVKSLTYSAAGQKLREEQGNGVITEYRYEVQTRRLTGITTCRQSDKKRLQDLVYNYDPVGNLLKIRNNAEATRFWRNQIVEPENHYAYDSLYHLISASGREIASIGQQGSRLPVPIIPLPANDDVYTRYTRTYHYDRGGNLSQIRHSAPATDNKYTTKITVSNRSNRAVWDTLTTDPAKVDTLFDHGGHQLQLQSGQTLCWNHRGELQQITKIPRDEKPADKERYRYGVGAARVVKISTQQAGGSSHVQRVVYLPGLELRTTQHDATLIEDLQVIIVGEAGRAQVRVLHWEIPPPDNLNNDSLRYSYDSLMGSSQLELDGAGQIITQEEYYPYGGTAIWAARNQTEANYKTIRYSGKERDATGLYYYGHRYYQPWLGRWLSADPAGTVDGLNLYRMVRNNPITYTDFGGLAPIGREISEGIYEPKLRVGLERDDPNIRDYDRVYPDTAKTKIIDATATTIAPSQMLSEHAFASVPILTDLFNPQRAGFSQKTSDIVLNKQGGGDLIFTGVNIKDKGKEFNALKIVDTYGGEMPDSKTAISAYWLPQGGYTDIPIHPSGIQKCLFTPAFSGCTLAVDKLNENTLRAYHVEGSKEDAQYNNLAVAAHGEGLVMAMEFPDYGFHTDKTGQRLRNTQGFAFMSYNQSQKKWEIHYQRQALTSNTGIMNVNAKNKIQLNAPSHVKNSSIKGTGIMTTHF</sequence>
<dbReference type="InterPro" id="IPR041508">
    <property type="entry name" value="TcC-like_repeat"/>
</dbReference>
<dbReference type="AlphaFoldDB" id="A0A077QKI0"/>
<dbReference type="InterPro" id="IPR022385">
    <property type="entry name" value="Rhs_assc_core"/>
</dbReference>
<organism evidence="1">
    <name type="scientific">Xenorhabdus bovienii str. Intermedium</name>
    <dbReference type="NCBI Taxonomy" id="1379677"/>
    <lineage>
        <taxon>Bacteria</taxon>
        <taxon>Pseudomonadati</taxon>
        <taxon>Pseudomonadota</taxon>
        <taxon>Gammaproteobacteria</taxon>
        <taxon>Enterobacterales</taxon>
        <taxon>Morganellaceae</taxon>
        <taxon>Xenorhabdus</taxon>
    </lineage>
</organism>
<dbReference type="NCBIfam" id="TIGR03696">
    <property type="entry name" value="Rhs_assc_core"/>
    <property type="match status" value="1"/>
</dbReference>
<dbReference type="PANTHER" id="PTHR32305:SF15">
    <property type="entry name" value="PROTEIN RHSA-RELATED"/>
    <property type="match status" value="1"/>
</dbReference>
<name>A0A077QKI0_XENBV</name>
<dbReference type="HOGENOM" id="CLU_010688_2_0_6"/>
<reference evidence="1" key="1">
    <citation type="submission" date="2013-07" db="EMBL/GenBank/DDBJ databases">
        <title>Sub-species coevolution in mutualistic symbiosis.</title>
        <authorList>
            <person name="Murfin K."/>
            <person name="Klassen J."/>
            <person name="Lee M."/>
            <person name="Forst S."/>
            <person name="Stock P."/>
            <person name="Goodrich-Blair H."/>
        </authorList>
    </citation>
    <scope>NUCLEOTIDE SEQUENCE [LARGE SCALE GENOMIC DNA]</scope>
    <source>
        <strain evidence="1">Intermedium</strain>
    </source>
</reference>
<dbReference type="PANTHER" id="PTHR32305">
    <property type="match status" value="1"/>
</dbReference>
<evidence type="ECO:0000313" key="1">
    <source>
        <dbReference type="EMBL" id="CDH34084.1"/>
    </source>
</evidence>